<dbReference type="InParanoid" id="A0A2H3E8V6"/>
<reference evidence="2" key="1">
    <citation type="journal article" date="2017" name="Nat. Ecol. Evol.">
        <title>Genome expansion and lineage-specific genetic innovations in the forest pathogenic fungi Armillaria.</title>
        <authorList>
            <person name="Sipos G."/>
            <person name="Prasanna A.N."/>
            <person name="Walter M.C."/>
            <person name="O'Connor E."/>
            <person name="Balint B."/>
            <person name="Krizsan K."/>
            <person name="Kiss B."/>
            <person name="Hess J."/>
            <person name="Varga T."/>
            <person name="Slot J."/>
            <person name="Riley R."/>
            <person name="Boka B."/>
            <person name="Rigling D."/>
            <person name="Barry K."/>
            <person name="Lee J."/>
            <person name="Mihaltcheva S."/>
            <person name="LaButti K."/>
            <person name="Lipzen A."/>
            <person name="Waldron R."/>
            <person name="Moloney N.M."/>
            <person name="Sperisen C."/>
            <person name="Kredics L."/>
            <person name="Vagvoelgyi C."/>
            <person name="Patrignani A."/>
            <person name="Fitzpatrick D."/>
            <person name="Nagy I."/>
            <person name="Doyle S."/>
            <person name="Anderson J.B."/>
            <person name="Grigoriev I.V."/>
            <person name="Gueldener U."/>
            <person name="Muensterkoetter M."/>
            <person name="Nagy L.G."/>
        </authorList>
    </citation>
    <scope>NUCLEOTIDE SEQUENCE [LARGE SCALE GENOMIC DNA]</scope>
    <source>
        <strain evidence="2">Ar21-2</strain>
    </source>
</reference>
<protein>
    <submittedName>
        <fullName evidence="1">Uncharacterized protein</fullName>
    </submittedName>
</protein>
<gene>
    <name evidence="1" type="ORF">ARMGADRAFT_1028293</name>
</gene>
<dbReference type="AlphaFoldDB" id="A0A2H3E8V6"/>
<dbReference type="Proteomes" id="UP000217790">
    <property type="component" value="Unassembled WGS sequence"/>
</dbReference>
<name>A0A2H3E8V6_ARMGA</name>
<proteinExistence type="predicted"/>
<sequence>MSLSALPLHNSHGTAMELFVSGCKTRRCAIFLSTSSNSGCQPDIWNLAPGTICGFADAVSQSQDFMIWAWGIPVQAYYSDILTTRPTQQQKDTEKVIWRDCAGHLVGSMKMRGKASPVVDDKEIIDNLCINKGDSVTVRFVKLTRREQHLRRSAHSTGFLG</sequence>
<evidence type="ECO:0000313" key="2">
    <source>
        <dbReference type="Proteomes" id="UP000217790"/>
    </source>
</evidence>
<keyword evidence="2" id="KW-1185">Reference proteome</keyword>
<organism evidence="1 2">
    <name type="scientific">Armillaria gallica</name>
    <name type="common">Bulbous honey fungus</name>
    <name type="synonym">Armillaria bulbosa</name>
    <dbReference type="NCBI Taxonomy" id="47427"/>
    <lineage>
        <taxon>Eukaryota</taxon>
        <taxon>Fungi</taxon>
        <taxon>Dikarya</taxon>
        <taxon>Basidiomycota</taxon>
        <taxon>Agaricomycotina</taxon>
        <taxon>Agaricomycetes</taxon>
        <taxon>Agaricomycetidae</taxon>
        <taxon>Agaricales</taxon>
        <taxon>Marasmiineae</taxon>
        <taxon>Physalacriaceae</taxon>
        <taxon>Armillaria</taxon>
    </lineage>
</organism>
<evidence type="ECO:0000313" key="1">
    <source>
        <dbReference type="EMBL" id="PBK96076.1"/>
    </source>
</evidence>
<accession>A0A2H3E8V6</accession>
<dbReference type="EMBL" id="KZ293651">
    <property type="protein sequence ID" value="PBK96076.1"/>
    <property type="molecule type" value="Genomic_DNA"/>
</dbReference>